<evidence type="ECO:0000313" key="2">
    <source>
        <dbReference type="EMBL" id="GGI88246.1"/>
    </source>
</evidence>
<dbReference type="RefSeq" id="WP_188634634.1">
    <property type="nucleotide sequence ID" value="NZ_BMNN01000001.1"/>
</dbReference>
<gene>
    <name evidence="2" type="ORF">GCM10009083_00750</name>
</gene>
<feature type="signal peptide" evidence="1">
    <location>
        <begin position="1"/>
        <end position="24"/>
    </location>
</feature>
<reference evidence="3" key="1">
    <citation type="journal article" date="2019" name="Int. J. Syst. Evol. Microbiol.">
        <title>The Global Catalogue of Microorganisms (GCM) 10K type strain sequencing project: providing services to taxonomists for standard genome sequencing and annotation.</title>
        <authorList>
            <consortium name="The Broad Institute Genomics Platform"/>
            <consortium name="The Broad Institute Genome Sequencing Center for Infectious Disease"/>
            <person name="Wu L."/>
            <person name="Ma J."/>
        </authorList>
    </citation>
    <scope>NUCLEOTIDE SEQUENCE [LARGE SCALE GENOMIC DNA]</scope>
    <source>
        <strain evidence="3">JCM 11590</strain>
    </source>
</reference>
<dbReference type="Proteomes" id="UP000633263">
    <property type="component" value="Unassembled WGS sequence"/>
</dbReference>
<sequence length="182" mass="19825">MAATRFFLYLIFAVLCSLSLNASATGKTRIFYSAYFSGYVPTASLEGATFFGSYAGGLGIRFSSTEYVAGTIITHELENLDADFNLADYPLYFFGLKDTSDLPPEVAKPFDNSREEMKSSMNDPPIDTLKIDGATVYIACSPHCEALVVQESQAEQILHLTSRGLGQNELVSILTGHQHAAE</sequence>
<accession>A0ABQ2CH24</accession>
<comment type="caution">
    <text evidence="2">The sequence shown here is derived from an EMBL/GenBank/DDBJ whole genome shotgun (WGS) entry which is preliminary data.</text>
</comment>
<feature type="chain" id="PRO_5045321036" evidence="1">
    <location>
        <begin position="25"/>
        <end position="182"/>
    </location>
</feature>
<name>A0ABQ2CH24_9GAMM</name>
<protein>
    <submittedName>
        <fullName evidence="2">Uncharacterized protein</fullName>
    </submittedName>
</protein>
<evidence type="ECO:0000256" key="1">
    <source>
        <dbReference type="SAM" id="SignalP"/>
    </source>
</evidence>
<keyword evidence="1" id="KW-0732">Signal</keyword>
<evidence type="ECO:0000313" key="3">
    <source>
        <dbReference type="Proteomes" id="UP000633263"/>
    </source>
</evidence>
<dbReference type="EMBL" id="BMNN01000001">
    <property type="protein sequence ID" value="GGI88246.1"/>
    <property type="molecule type" value="Genomic_DNA"/>
</dbReference>
<proteinExistence type="predicted"/>
<keyword evidence="3" id="KW-1185">Reference proteome</keyword>
<organism evidence="2 3">
    <name type="scientific">Halopseudomonas pertucinogena</name>
    <dbReference type="NCBI Taxonomy" id="86175"/>
    <lineage>
        <taxon>Bacteria</taxon>
        <taxon>Pseudomonadati</taxon>
        <taxon>Pseudomonadota</taxon>
        <taxon>Gammaproteobacteria</taxon>
        <taxon>Pseudomonadales</taxon>
        <taxon>Pseudomonadaceae</taxon>
        <taxon>Halopseudomonas</taxon>
    </lineage>
</organism>